<dbReference type="CDD" id="cd07341">
    <property type="entry name" value="M56_BlaR1_MecR1_like"/>
    <property type="match status" value="1"/>
</dbReference>
<dbReference type="EMBL" id="PVTE01000002">
    <property type="protein sequence ID" value="PRY45289.1"/>
    <property type="molecule type" value="Genomic_DNA"/>
</dbReference>
<gene>
    <name evidence="3" type="ORF">CLV58_10237</name>
</gene>
<accession>A0A2T0TI50</accession>
<feature type="transmembrane region" description="Helical" evidence="1">
    <location>
        <begin position="288"/>
        <end position="306"/>
    </location>
</feature>
<evidence type="ECO:0000256" key="1">
    <source>
        <dbReference type="SAM" id="Phobius"/>
    </source>
</evidence>
<evidence type="ECO:0000313" key="3">
    <source>
        <dbReference type="EMBL" id="PRY45289.1"/>
    </source>
</evidence>
<name>A0A2T0TI50_9BACT</name>
<sequence length="618" mass="69667">METLRYVLLANGLLIVVSVAFYLLLRRETFFNTNRLMLWLGVLSVLVLPALQFPDWRPQRVRSAMQHTARVIAPSVLPRTPVAPPVTITFPNGRSYPVTPARRLARFGWSWQLALIGLYLVGVGSLFIRFLVQLVSIRRLVHRSARQPYDTFTLVTNPVVDAPFSFFRWIVLNPARHTGDELEQILRHERVHVRQRHSLDMLMAEGVCIVFWMNPAAYLFRKLVHQTLEFCADQAVLAEGIDARSYQYNLLKVSLASGTTPIVNSFSTSQLRDRIRMMNRQRSRWFKALNYPVVMVLSLAVVTAFARHKAEQIATQVAEPVARSFVAEPVKSIKIYTNDLPLTTDSVVELNNSEVRQDSLEQSVVAVSIDSSKIARTDSIYHSDSKLVAYKEDVLHWVITPRTTLDEFNGLQRELAKHGCKLQLREIKYNPGYQYIDRIDITVIEPGSGMTAFRDTVNDNGNPIKAIAGHLSVGSRRGHRGIGTVDDYALYFPEELKSLASIDTKSAATFVGSDPESALAATPSKLQGRNLLSTRYDRLYFDNKSTKSSGILVKADKSLVVDNDCRSASIYINNEPVDAEAINLWTVDKLYAVVKRSSYDPVSKHITPVALLLYTTNK</sequence>
<protein>
    <submittedName>
        <fullName evidence="3">BlaR1 peptidase M56</fullName>
    </submittedName>
</protein>
<reference evidence="3 4" key="1">
    <citation type="submission" date="2018-03" db="EMBL/GenBank/DDBJ databases">
        <title>Genomic Encyclopedia of Archaeal and Bacterial Type Strains, Phase II (KMG-II): from individual species to whole genera.</title>
        <authorList>
            <person name="Goeker M."/>
        </authorList>
    </citation>
    <scope>NUCLEOTIDE SEQUENCE [LARGE SCALE GENOMIC DNA]</scope>
    <source>
        <strain evidence="3 4">DSM 28354</strain>
    </source>
</reference>
<keyword evidence="4" id="KW-1185">Reference proteome</keyword>
<dbReference type="RefSeq" id="WP_106136158.1">
    <property type="nucleotide sequence ID" value="NZ_PVTE01000002.1"/>
</dbReference>
<evidence type="ECO:0000259" key="2">
    <source>
        <dbReference type="Pfam" id="PF05569"/>
    </source>
</evidence>
<feature type="domain" description="Peptidase M56" evidence="2">
    <location>
        <begin position="150"/>
        <end position="277"/>
    </location>
</feature>
<evidence type="ECO:0000313" key="4">
    <source>
        <dbReference type="Proteomes" id="UP000238375"/>
    </source>
</evidence>
<dbReference type="OrthoDB" id="1522859at2"/>
<dbReference type="InterPro" id="IPR052173">
    <property type="entry name" value="Beta-lactam_resp_regulator"/>
</dbReference>
<dbReference type="Proteomes" id="UP000238375">
    <property type="component" value="Unassembled WGS sequence"/>
</dbReference>
<keyword evidence="1" id="KW-0812">Transmembrane</keyword>
<feature type="transmembrane region" description="Helical" evidence="1">
    <location>
        <begin position="36"/>
        <end position="53"/>
    </location>
</feature>
<dbReference type="Pfam" id="PF05569">
    <property type="entry name" value="Peptidase_M56"/>
    <property type="match status" value="1"/>
</dbReference>
<keyword evidence="1" id="KW-1133">Transmembrane helix</keyword>
<organism evidence="3 4">
    <name type="scientific">Spirosoma oryzae</name>
    <dbReference type="NCBI Taxonomy" id="1469603"/>
    <lineage>
        <taxon>Bacteria</taxon>
        <taxon>Pseudomonadati</taxon>
        <taxon>Bacteroidota</taxon>
        <taxon>Cytophagia</taxon>
        <taxon>Cytophagales</taxon>
        <taxon>Cytophagaceae</taxon>
        <taxon>Spirosoma</taxon>
    </lineage>
</organism>
<dbReference type="PANTHER" id="PTHR34978">
    <property type="entry name" value="POSSIBLE SENSOR-TRANSDUCER PROTEIN BLAR"/>
    <property type="match status" value="1"/>
</dbReference>
<feature type="transmembrane region" description="Helical" evidence="1">
    <location>
        <begin position="109"/>
        <end position="132"/>
    </location>
</feature>
<comment type="caution">
    <text evidence="3">The sequence shown here is derived from an EMBL/GenBank/DDBJ whole genome shotgun (WGS) entry which is preliminary data.</text>
</comment>
<dbReference type="AlphaFoldDB" id="A0A2T0TI50"/>
<keyword evidence="1" id="KW-0472">Membrane</keyword>
<feature type="transmembrane region" description="Helical" evidence="1">
    <location>
        <begin position="6"/>
        <end position="24"/>
    </location>
</feature>
<proteinExistence type="predicted"/>
<dbReference type="InterPro" id="IPR008756">
    <property type="entry name" value="Peptidase_M56"/>
</dbReference>
<dbReference type="PANTHER" id="PTHR34978:SF3">
    <property type="entry name" value="SLR0241 PROTEIN"/>
    <property type="match status" value="1"/>
</dbReference>